<proteinExistence type="predicted"/>
<protein>
    <submittedName>
        <fullName evidence="2">Uncharacterized protein</fullName>
    </submittedName>
</protein>
<keyword evidence="3" id="KW-1185">Reference proteome</keyword>
<organism evidence="2 3">
    <name type="scientific">Georhizobium profundi</name>
    <dbReference type="NCBI Taxonomy" id="2341112"/>
    <lineage>
        <taxon>Bacteria</taxon>
        <taxon>Pseudomonadati</taxon>
        <taxon>Pseudomonadota</taxon>
        <taxon>Alphaproteobacteria</taxon>
        <taxon>Hyphomicrobiales</taxon>
        <taxon>Rhizobiaceae</taxon>
        <taxon>Georhizobium</taxon>
    </lineage>
</organism>
<dbReference type="AlphaFoldDB" id="A0A3S9B6T6"/>
<evidence type="ECO:0000313" key="3">
    <source>
        <dbReference type="Proteomes" id="UP000268192"/>
    </source>
</evidence>
<dbReference type="Proteomes" id="UP000268192">
    <property type="component" value="Chromosome"/>
</dbReference>
<reference evidence="2 3" key="1">
    <citation type="submission" date="2018-09" db="EMBL/GenBank/DDBJ databases">
        <title>Marinorhizobium profundi gen. nov., sp. nov., isolated from a deep-sea sediment sample from the New Britain Trench and proposal of Marinorhizobiaceae fam. nov. in the order Rhizobiales of the class Alphaproteobacteria.</title>
        <authorList>
            <person name="Cao J."/>
        </authorList>
    </citation>
    <scope>NUCLEOTIDE SEQUENCE [LARGE SCALE GENOMIC DNA]</scope>
    <source>
        <strain evidence="2 3">WS11</strain>
    </source>
</reference>
<dbReference type="OrthoDB" id="7917347at2"/>
<gene>
    <name evidence="2" type="ORF">D5400_16575</name>
</gene>
<dbReference type="EMBL" id="CP032509">
    <property type="protein sequence ID" value="AZN72672.1"/>
    <property type="molecule type" value="Genomic_DNA"/>
</dbReference>
<feature type="compositionally biased region" description="Basic and acidic residues" evidence="1">
    <location>
        <begin position="71"/>
        <end position="85"/>
    </location>
</feature>
<sequence length="85" mass="8703">MLASLLFSAVAATAMPTVQVDHERPLTQMVQLDCGGAAQRVVAETGGTLLSVSPGPNGTCSVTVLIPGNGSDDRPRRETRTVPAG</sequence>
<evidence type="ECO:0000313" key="2">
    <source>
        <dbReference type="EMBL" id="AZN72672.1"/>
    </source>
</evidence>
<dbReference type="RefSeq" id="WP_126010997.1">
    <property type="nucleotide sequence ID" value="NZ_CP032509.1"/>
</dbReference>
<feature type="region of interest" description="Disordered" evidence="1">
    <location>
        <begin position="64"/>
        <end position="85"/>
    </location>
</feature>
<evidence type="ECO:0000256" key="1">
    <source>
        <dbReference type="SAM" id="MobiDB-lite"/>
    </source>
</evidence>
<name>A0A3S9B6T6_9HYPH</name>
<accession>A0A3S9B6T6</accession>
<dbReference type="KEGG" id="abaw:D5400_16575"/>